<reference evidence="1" key="1">
    <citation type="journal article" date="2014" name="Front. Microbiol.">
        <title>High frequency of phylogenetically diverse reductive dehalogenase-homologous genes in deep subseafloor sedimentary metagenomes.</title>
        <authorList>
            <person name="Kawai M."/>
            <person name="Futagami T."/>
            <person name="Toyoda A."/>
            <person name="Takaki Y."/>
            <person name="Nishi S."/>
            <person name="Hori S."/>
            <person name="Arai W."/>
            <person name="Tsubouchi T."/>
            <person name="Morono Y."/>
            <person name="Uchiyama I."/>
            <person name="Ito T."/>
            <person name="Fujiyama A."/>
            <person name="Inagaki F."/>
            <person name="Takami H."/>
        </authorList>
    </citation>
    <scope>NUCLEOTIDE SEQUENCE</scope>
    <source>
        <strain evidence="1">Expedition CK06-06</strain>
    </source>
</reference>
<organism evidence="1">
    <name type="scientific">marine sediment metagenome</name>
    <dbReference type="NCBI Taxonomy" id="412755"/>
    <lineage>
        <taxon>unclassified sequences</taxon>
        <taxon>metagenomes</taxon>
        <taxon>ecological metagenomes</taxon>
    </lineage>
</organism>
<sequence>MNRKIGIITLTVVNEQTLIKNNKNVLILVIERIFNINQSEIKMDNAKYGRKKVKTQDMRLRTFLESFFIPK</sequence>
<dbReference type="AlphaFoldDB" id="X1I521"/>
<dbReference type="EMBL" id="BARU01020754">
    <property type="protein sequence ID" value="GAH52653.1"/>
    <property type="molecule type" value="Genomic_DNA"/>
</dbReference>
<name>X1I521_9ZZZZ</name>
<evidence type="ECO:0000313" key="1">
    <source>
        <dbReference type="EMBL" id="GAH52653.1"/>
    </source>
</evidence>
<proteinExistence type="predicted"/>
<accession>X1I521</accession>
<gene>
    <name evidence="1" type="ORF">S03H2_34039</name>
</gene>
<comment type="caution">
    <text evidence="1">The sequence shown here is derived from an EMBL/GenBank/DDBJ whole genome shotgun (WGS) entry which is preliminary data.</text>
</comment>
<protein>
    <submittedName>
        <fullName evidence="1">Uncharacterized protein</fullName>
    </submittedName>
</protein>